<gene>
    <name evidence="1" type="ORF">GCM10010969_02370</name>
</gene>
<protein>
    <submittedName>
        <fullName evidence="1">Uncharacterized protein</fullName>
    </submittedName>
</protein>
<reference evidence="2" key="1">
    <citation type="journal article" date="2019" name="Int. J. Syst. Evol. Microbiol.">
        <title>The Global Catalogue of Microorganisms (GCM) 10K type strain sequencing project: providing services to taxonomists for standard genome sequencing and annotation.</title>
        <authorList>
            <consortium name="The Broad Institute Genomics Platform"/>
            <consortium name="The Broad Institute Genome Sequencing Center for Infectious Disease"/>
            <person name="Wu L."/>
            <person name="Ma J."/>
        </authorList>
    </citation>
    <scope>NUCLEOTIDE SEQUENCE [LARGE SCALE GENOMIC DNA]</scope>
    <source>
        <strain evidence="2">CGMCC 1.6964</strain>
    </source>
</reference>
<proteinExistence type="predicted"/>
<dbReference type="EMBL" id="BMLN01000001">
    <property type="protein sequence ID" value="GGN91111.1"/>
    <property type="molecule type" value="Genomic_DNA"/>
</dbReference>
<organism evidence="1 2">
    <name type="scientific">Saccharibacillus kuerlensis</name>
    <dbReference type="NCBI Taxonomy" id="459527"/>
    <lineage>
        <taxon>Bacteria</taxon>
        <taxon>Bacillati</taxon>
        <taxon>Bacillota</taxon>
        <taxon>Bacilli</taxon>
        <taxon>Bacillales</taxon>
        <taxon>Paenibacillaceae</taxon>
        <taxon>Saccharibacillus</taxon>
    </lineage>
</organism>
<evidence type="ECO:0000313" key="1">
    <source>
        <dbReference type="EMBL" id="GGN91111.1"/>
    </source>
</evidence>
<accession>A0ABQ2KSA5</accession>
<comment type="caution">
    <text evidence="1">The sequence shown here is derived from an EMBL/GenBank/DDBJ whole genome shotgun (WGS) entry which is preliminary data.</text>
</comment>
<name>A0ABQ2KSA5_9BACL</name>
<keyword evidence="2" id="KW-1185">Reference proteome</keyword>
<sequence length="52" mass="5460">MLAAPVLAQADAPKGVSIPEIPALDKEFAPGISANEFKGFAKRLKHSGNINE</sequence>
<dbReference type="Proteomes" id="UP000606653">
    <property type="component" value="Unassembled WGS sequence"/>
</dbReference>
<evidence type="ECO:0000313" key="2">
    <source>
        <dbReference type="Proteomes" id="UP000606653"/>
    </source>
</evidence>